<dbReference type="InterPro" id="IPR006474">
    <property type="entry name" value="Helicase_Cas3_CRISPR-ass_core"/>
</dbReference>
<dbReference type="GO" id="GO:0003724">
    <property type="term" value="F:RNA helicase activity"/>
    <property type="evidence" value="ECO:0007669"/>
    <property type="project" value="TreeGrafter"/>
</dbReference>
<keyword evidence="13" id="KW-1185">Reference proteome</keyword>
<keyword evidence="8" id="KW-0067">ATP-binding</keyword>
<keyword evidence="9" id="KW-0051">Antiviral defense</keyword>
<dbReference type="CDD" id="cd17930">
    <property type="entry name" value="DEXHc_cas3"/>
    <property type="match status" value="1"/>
</dbReference>
<evidence type="ECO:0000256" key="3">
    <source>
        <dbReference type="ARBA" id="ARBA00022722"/>
    </source>
</evidence>
<dbReference type="AlphaFoldDB" id="A0A1I0A8Q8"/>
<dbReference type="STRING" id="1120990.SAMN03080614_101821"/>
<proteinExistence type="inferred from homology"/>
<dbReference type="PANTHER" id="PTHR47963">
    <property type="entry name" value="DEAD-BOX ATP-DEPENDENT RNA HELICASE 47, MITOCHONDRIAL"/>
    <property type="match status" value="1"/>
</dbReference>
<feature type="domain" description="Helicase ATP-binding" evidence="10">
    <location>
        <begin position="230"/>
        <end position="541"/>
    </location>
</feature>
<dbReference type="CDD" id="cd09641">
    <property type="entry name" value="Cas3''_I"/>
    <property type="match status" value="1"/>
</dbReference>
<accession>A0A1I0A8Q8</accession>
<dbReference type="InterPro" id="IPR038257">
    <property type="entry name" value="CRISPR-assoc_Cas3_HD_sf"/>
</dbReference>
<dbReference type="GO" id="GO:0003677">
    <property type="term" value="F:DNA binding"/>
    <property type="evidence" value="ECO:0007669"/>
    <property type="project" value="InterPro"/>
</dbReference>
<dbReference type="Pfam" id="PF22590">
    <property type="entry name" value="Cas3-like_C_2"/>
    <property type="match status" value="1"/>
</dbReference>
<evidence type="ECO:0000256" key="8">
    <source>
        <dbReference type="ARBA" id="ARBA00022840"/>
    </source>
</evidence>
<keyword evidence="4" id="KW-0479">Metal-binding</keyword>
<dbReference type="InterPro" id="IPR006935">
    <property type="entry name" value="Helicase/UvrB_N"/>
</dbReference>
<dbReference type="Proteomes" id="UP000243819">
    <property type="component" value="Unassembled WGS sequence"/>
</dbReference>
<dbReference type="PANTHER" id="PTHR47963:SF9">
    <property type="entry name" value="CRISPR-ASSOCIATED ENDONUCLEASE_HELICASE CAS3"/>
    <property type="match status" value="1"/>
</dbReference>
<dbReference type="PROSITE" id="PS51193">
    <property type="entry name" value="HELICASE_ATP_BIND_2"/>
    <property type="match status" value="1"/>
</dbReference>
<dbReference type="InterPro" id="IPR027417">
    <property type="entry name" value="P-loop_NTPase"/>
</dbReference>
<evidence type="ECO:0000256" key="2">
    <source>
        <dbReference type="ARBA" id="ARBA00009046"/>
    </source>
</evidence>
<comment type="similarity">
    <text evidence="2">In the central section; belongs to the CRISPR-associated helicase Cas3 family.</text>
</comment>
<evidence type="ECO:0000256" key="6">
    <source>
        <dbReference type="ARBA" id="ARBA00022801"/>
    </source>
</evidence>
<dbReference type="Pfam" id="PF04851">
    <property type="entry name" value="ResIII"/>
    <property type="match status" value="1"/>
</dbReference>
<dbReference type="InterPro" id="IPR050547">
    <property type="entry name" value="DEAD_box_RNA_helicases"/>
</dbReference>
<dbReference type="Gene3D" id="1.10.3210.30">
    <property type="match status" value="1"/>
</dbReference>
<dbReference type="InterPro" id="IPR054712">
    <property type="entry name" value="Cas3-like_dom"/>
</dbReference>
<keyword evidence="5" id="KW-0547">Nucleotide-binding</keyword>
<dbReference type="RefSeq" id="WP_091350369.1">
    <property type="nucleotide sequence ID" value="NZ_FOIF01000018.1"/>
</dbReference>
<dbReference type="EMBL" id="FOIF01000018">
    <property type="protein sequence ID" value="SES90582.1"/>
    <property type="molecule type" value="Genomic_DNA"/>
</dbReference>
<evidence type="ECO:0000313" key="13">
    <source>
        <dbReference type="Proteomes" id="UP000243819"/>
    </source>
</evidence>
<dbReference type="GO" id="GO:0004518">
    <property type="term" value="F:nuclease activity"/>
    <property type="evidence" value="ECO:0007669"/>
    <property type="project" value="UniProtKB-KW"/>
</dbReference>
<keyword evidence="6" id="KW-0378">Hydrolase</keyword>
<reference evidence="13" key="1">
    <citation type="submission" date="2016-10" db="EMBL/GenBank/DDBJ databases">
        <authorList>
            <person name="Varghese N."/>
            <person name="Submissions S."/>
        </authorList>
    </citation>
    <scope>NUCLEOTIDE SEQUENCE [LARGE SCALE GENOMIC DNA]</scope>
    <source>
        <strain evidence="13">DSM 13577</strain>
    </source>
</reference>
<evidence type="ECO:0000256" key="9">
    <source>
        <dbReference type="ARBA" id="ARBA00023118"/>
    </source>
</evidence>
<organism evidence="12 13">
    <name type="scientific">Anaerobranca gottschalkii DSM 13577</name>
    <dbReference type="NCBI Taxonomy" id="1120990"/>
    <lineage>
        <taxon>Bacteria</taxon>
        <taxon>Bacillati</taxon>
        <taxon>Bacillota</taxon>
        <taxon>Clostridia</taxon>
        <taxon>Eubacteriales</taxon>
        <taxon>Proteinivoracaceae</taxon>
        <taxon>Anaerobranca</taxon>
    </lineage>
</organism>
<dbReference type="SUPFAM" id="SSF109604">
    <property type="entry name" value="HD-domain/PDEase-like"/>
    <property type="match status" value="1"/>
</dbReference>
<evidence type="ECO:0000259" key="10">
    <source>
        <dbReference type="PROSITE" id="PS51193"/>
    </source>
</evidence>
<feature type="domain" description="HD Cas3-type" evidence="11">
    <location>
        <begin position="6"/>
        <end position="210"/>
    </location>
</feature>
<evidence type="ECO:0000256" key="5">
    <source>
        <dbReference type="ARBA" id="ARBA00022741"/>
    </source>
</evidence>
<sequence length="773" mass="90666">MIFYSHINPNKKLIDHLQNVTNLATSFAGENQKAVEIAAKCHDFGKYTTYFQKHLKEGYSGRLSHHSFISALFTAYVAFKELGEENYLPLILYSAVINHHSNVERVNKNLPNKLKFTIDELDEDKKGNIKNVLKQLDDMEKNFSVIYQDLEKIGLHGYFKEFLEQRPIEEVLTKLARLDYGVRKRGKIKRERMYTLHHLIYSALIDGDKLDASNTHIPDTQSLPFNTLIEGYKSKFPEEPKGELNKMRSEIFQRVLEGIEREYKNGRYFSITAPTGSGKTLTGFYAAKRLQQLLGGDRKIIYTLPFTSIIDQNYGEIERLHHQFISEKDIFPYLLKHHHLSDLLFKEEEKSGKYHLDLDQGMLLVEGWHSGMIITTFIQLFESLIGIRNKMLKKYHNIRGSIILIDELQTIDIKYWKLIDYVFKQIAEELDCRIITMTATKPIILQDSIELLKDYQKYFQRFNRVKLEYKDEPMEIEDFIQEFTDSLEDKSYLIICNTINQSLEIYKRLAEASLNRKLLYLSTNIIPKERKKRIEKIKDILNEKPIVVSTQVVEAGVDLDFDVVYRDLAPMDSIVQGAGRCNRNDSREKGIVKVVKMVKGNKRYGGYIYNTIALNITQEILNKSGCYEEKDFLQLIEEYFNSVFKRLNTITESNEIIKGMQEMEMDKVKGFSLIKDRPTYVDVFLEVDEESKDLFEKYKEILEQEFDPIQRKGKLFHLRRKMNGYIVSVPIEFARKELIEEKTMFRMALEQKERLYSDDIGLKRLDLDTPIIF</sequence>
<evidence type="ECO:0000256" key="1">
    <source>
        <dbReference type="ARBA" id="ARBA00006847"/>
    </source>
</evidence>
<name>A0A1I0A8Q8_9FIRM</name>
<evidence type="ECO:0000259" key="11">
    <source>
        <dbReference type="PROSITE" id="PS51643"/>
    </source>
</evidence>
<dbReference type="NCBIfam" id="TIGR01587">
    <property type="entry name" value="cas3_core"/>
    <property type="match status" value="1"/>
</dbReference>
<keyword evidence="3" id="KW-0540">Nuclease</keyword>
<evidence type="ECO:0000256" key="7">
    <source>
        <dbReference type="ARBA" id="ARBA00022806"/>
    </source>
</evidence>
<dbReference type="GO" id="GO:0046872">
    <property type="term" value="F:metal ion binding"/>
    <property type="evidence" value="ECO:0007669"/>
    <property type="project" value="UniProtKB-KW"/>
</dbReference>
<dbReference type="SMART" id="SM00487">
    <property type="entry name" value="DEXDc"/>
    <property type="match status" value="1"/>
</dbReference>
<dbReference type="GO" id="GO:0016787">
    <property type="term" value="F:hydrolase activity"/>
    <property type="evidence" value="ECO:0007669"/>
    <property type="project" value="UniProtKB-KW"/>
</dbReference>
<protein>
    <submittedName>
        <fullName evidence="12">CRISPR-associated helicase, Cas3 family</fullName>
    </submittedName>
</protein>
<dbReference type="SUPFAM" id="SSF52540">
    <property type="entry name" value="P-loop containing nucleoside triphosphate hydrolases"/>
    <property type="match status" value="1"/>
</dbReference>
<dbReference type="NCBIfam" id="TIGR01596">
    <property type="entry name" value="cas3_HD"/>
    <property type="match status" value="1"/>
</dbReference>
<gene>
    <name evidence="12" type="ORF">SAMN03080614_101821</name>
</gene>
<evidence type="ECO:0000256" key="4">
    <source>
        <dbReference type="ARBA" id="ARBA00022723"/>
    </source>
</evidence>
<keyword evidence="7" id="KW-0347">Helicase</keyword>
<dbReference type="PROSITE" id="PS51643">
    <property type="entry name" value="HD_CAS3"/>
    <property type="match status" value="1"/>
</dbReference>
<dbReference type="InterPro" id="IPR006483">
    <property type="entry name" value="CRISPR-assoc_Cas3_HD"/>
</dbReference>
<dbReference type="GO" id="GO:0003723">
    <property type="term" value="F:RNA binding"/>
    <property type="evidence" value="ECO:0007669"/>
    <property type="project" value="TreeGrafter"/>
</dbReference>
<dbReference type="Gene3D" id="3.40.50.300">
    <property type="entry name" value="P-loop containing nucleotide triphosphate hydrolases"/>
    <property type="match status" value="2"/>
</dbReference>
<dbReference type="InterPro" id="IPR014001">
    <property type="entry name" value="Helicase_ATP-bd"/>
</dbReference>
<dbReference type="OrthoDB" id="9810236at2"/>
<dbReference type="GO" id="GO:0005524">
    <property type="term" value="F:ATP binding"/>
    <property type="evidence" value="ECO:0007669"/>
    <property type="project" value="UniProtKB-KW"/>
</dbReference>
<comment type="similarity">
    <text evidence="1">In the N-terminal section; belongs to the CRISPR-associated nuclease Cas3-HD family.</text>
</comment>
<evidence type="ECO:0000313" key="12">
    <source>
        <dbReference type="EMBL" id="SES90582.1"/>
    </source>
</evidence>
<dbReference type="InterPro" id="IPR014013">
    <property type="entry name" value="Helic_SF1/SF2_ATP-bd_DinG/Rad3"/>
</dbReference>
<dbReference type="GO" id="GO:0051607">
    <property type="term" value="P:defense response to virus"/>
    <property type="evidence" value="ECO:0007669"/>
    <property type="project" value="UniProtKB-KW"/>
</dbReference>